<protein>
    <submittedName>
        <fullName evidence="2">DoxX family membrane protein</fullName>
    </submittedName>
</protein>
<organism evidence="2 3">
    <name type="scientific">Dactylosporangium salmoneum</name>
    <dbReference type="NCBI Taxonomy" id="53361"/>
    <lineage>
        <taxon>Bacteria</taxon>
        <taxon>Bacillati</taxon>
        <taxon>Actinomycetota</taxon>
        <taxon>Actinomycetes</taxon>
        <taxon>Micromonosporales</taxon>
        <taxon>Micromonosporaceae</taxon>
        <taxon>Dactylosporangium</taxon>
    </lineage>
</organism>
<keyword evidence="3" id="KW-1185">Reference proteome</keyword>
<feature type="transmembrane region" description="Helical" evidence="1">
    <location>
        <begin position="92"/>
        <end position="110"/>
    </location>
</feature>
<gene>
    <name evidence="2" type="ORF">GCM10010170_098070</name>
</gene>
<name>A0ABP5UUM0_9ACTN</name>
<dbReference type="RefSeq" id="WP_344619613.1">
    <property type="nucleotide sequence ID" value="NZ_BAAARV010000104.1"/>
</dbReference>
<accession>A0ABP5UUM0</accession>
<keyword evidence="1" id="KW-0812">Transmembrane</keyword>
<sequence length="194" mass="20815">MSTAHIHQANHLERVEAPGSMLTKTAAKALAVLRYATGFVFLWAFLDKTFGLGYSTPSAKAWINGGNPTKGFLASVDAGPLQGFFHAIAGTWYANWLFMFGMLGIGLALIAGIGLRVAAASGTLIMAGMWLAEWPLAQHTAKGAPSGSTNPLTDYHFIYAAVLIVLAAAYAGHTWGLGRRWAKLAIVQRNRWLI</sequence>
<reference evidence="3" key="1">
    <citation type="journal article" date="2019" name="Int. J. Syst. Evol. Microbiol.">
        <title>The Global Catalogue of Microorganisms (GCM) 10K type strain sequencing project: providing services to taxonomists for standard genome sequencing and annotation.</title>
        <authorList>
            <consortium name="The Broad Institute Genomics Platform"/>
            <consortium name="The Broad Institute Genome Sequencing Center for Infectious Disease"/>
            <person name="Wu L."/>
            <person name="Ma J."/>
        </authorList>
    </citation>
    <scope>NUCLEOTIDE SEQUENCE [LARGE SCALE GENOMIC DNA]</scope>
    <source>
        <strain evidence="3">JCM 3272</strain>
    </source>
</reference>
<keyword evidence="1" id="KW-0472">Membrane</keyword>
<dbReference type="Proteomes" id="UP001501444">
    <property type="component" value="Unassembled WGS sequence"/>
</dbReference>
<comment type="caution">
    <text evidence="2">The sequence shown here is derived from an EMBL/GenBank/DDBJ whole genome shotgun (WGS) entry which is preliminary data.</text>
</comment>
<feature type="transmembrane region" description="Helical" evidence="1">
    <location>
        <begin position="157"/>
        <end position="178"/>
    </location>
</feature>
<feature type="transmembrane region" description="Helical" evidence="1">
    <location>
        <begin position="117"/>
        <end position="137"/>
    </location>
</feature>
<evidence type="ECO:0000256" key="1">
    <source>
        <dbReference type="SAM" id="Phobius"/>
    </source>
</evidence>
<evidence type="ECO:0000313" key="3">
    <source>
        <dbReference type="Proteomes" id="UP001501444"/>
    </source>
</evidence>
<keyword evidence="1" id="KW-1133">Transmembrane helix</keyword>
<evidence type="ECO:0000313" key="2">
    <source>
        <dbReference type="EMBL" id="GAA2387218.1"/>
    </source>
</evidence>
<proteinExistence type="predicted"/>
<dbReference type="EMBL" id="BAAARV010000104">
    <property type="protein sequence ID" value="GAA2387218.1"/>
    <property type="molecule type" value="Genomic_DNA"/>
</dbReference>
<feature type="transmembrane region" description="Helical" evidence="1">
    <location>
        <begin position="29"/>
        <end position="46"/>
    </location>
</feature>